<dbReference type="Gene3D" id="1.20.5.1230">
    <property type="entry name" value="Apolipoprotein A-I"/>
    <property type="match status" value="1"/>
</dbReference>
<dbReference type="PANTHER" id="PTHR34360">
    <property type="entry name" value="OS08G0519400 PROTEIN"/>
    <property type="match status" value="1"/>
</dbReference>
<keyword evidence="1" id="KW-0175">Coiled coil</keyword>
<dbReference type="PANTHER" id="PTHR34360:SF1">
    <property type="entry name" value="OS08G0519400 PROTEIN"/>
    <property type="match status" value="1"/>
</dbReference>
<proteinExistence type="predicted"/>
<evidence type="ECO:0000313" key="3">
    <source>
        <dbReference type="Proteomes" id="UP001318860"/>
    </source>
</evidence>
<keyword evidence="3" id="KW-1185">Reference proteome</keyword>
<dbReference type="Proteomes" id="UP001318860">
    <property type="component" value="Unassembled WGS sequence"/>
</dbReference>
<dbReference type="EMBL" id="JABTTQ020000882">
    <property type="protein sequence ID" value="KAK6137160.1"/>
    <property type="molecule type" value="Genomic_DNA"/>
</dbReference>
<gene>
    <name evidence="2" type="ORF">DH2020_029085</name>
</gene>
<sequence length="392" mass="44830">MPNFSIGLTQDPNVARGDYGPKSMAFFKSGRYLVKVGTKLLLMKEKTREIKDKDEVIATKDKIIKEKSDSIVSLESEITSLQKKDKSDAAEQVGKAHARTGELEKQVEKLRKDIDVKNKEKQLLEARATEAEKKASELSSKFDSLQKVIDDQKAKIRKTERALQIAEEEMMKAKFEATSKIKELMEVHGAWLPPWLAFHFNNYQSLLEKNWKVHGKPALEMLIQKAIEKKAQAEEWASPHVETVKTKWVPAIKEQWVVITTNVEPHVQTLTTKTVEIYEVSKNAVTPHIIKVQELADPYFQELRKFSEPYIDQVATAARPHVDKLHTALKPYTQEAVHAYGKFLESATTYHYQVQDLVHEKLKSHELTKPLATKRAVPYHLRKGDTQPGNNE</sequence>
<protein>
    <submittedName>
        <fullName evidence="2">Uncharacterized protein</fullName>
    </submittedName>
</protein>
<evidence type="ECO:0000256" key="1">
    <source>
        <dbReference type="SAM" id="Coils"/>
    </source>
</evidence>
<name>A0ABR0VS81_REHGL</name>
<reference evidence="2 3" key="1">
    <citation type="journal article" date="2021" name="Comput. Struct. Biotechnol. J.">
        <title>De novo genome assembly of the potent medicinal plant Rehmannia glutinosa using nanopore technology.</title>
        <authorList>
            <person name="Ma L."/>
            <person name="Dong C."/>
            <person name="Song C."/>
            <person name="Wang X."/>
            <person name="Zheng X."/>
            <person name="Niu Y."/>
            <person name="Chen S."/>
            <person name="Feng W."/>
        </authorList>
    </citation>
    <scope>NUCLEOTIDE SEQUENCE [LARGE SCALE GENOMIC DNA]</scope>
    <source>
        <strain evidence="2">DH-2019</strain>
    </source>
</reference>
<feature type="coiled-coil region" evidence="1">
    <location>
        <begin position="64"/>
        <end position="176"/>
    </location>
</feature>
<organism evidence="2 3">
    <name type="scientific">Rehmannia glutinosa</name>
    <name type="common">Chinese foxglove</name>
    <dbReference type="NCBI Taxonomy" id="99300"/>
    <lineage>
        <taxon>Eukaryota</taxon>
        <taxon>Viridiplantae</taxon>
        <taxon>Streptophyta</taxon>
        <taxon>Embryophyta</taxon>
        <taxon>Tracheophyta</taxon>
        <taxon>Spermatophyta</taxon>
        <taxon>Magnoliopsida</taxon>
        <taxon>eudicotyledons</taxon>
        <taxon>Gunneridae</taxon>
        <taxon>Pentapetalae</taxon>
        <taxon>asterids</taxon>
        <taxon>lamiids</taxon>
        <taxon>Lamiales</taxon>
        <taxon>Orobanchaceae</taxon>
        <taxon>Rehmannieae</taxon>
        <taxon>Rehmannia</taxon>
    </lineage>
</organism>
<accession>A0ABR0VS81</accession>
<dbReference type="SUPFAM" id="SSF58113">
    <property type="entry name" value="Apolipoprotein A-I"/>
    <property type="match status" value="1"/>
</dbReference>
<comment type="caution">
    <text evidence="2">The sequence shown here is derived from an EMBL/GenBank/DDBJ whole genome shotgun (WGS) entry which is preliminary data.</text>
</comment>
<evidence type="ECO:0000313" key="2">
    <source>
        <dbReference type="EMBL" id="KAK6137160.1"/>
    </source>
</evidence>